<dbReference type="Proteomes" id="UP000271783">
    <property type="component" value="Unassembled WGS sequence"/>
</dbReference>
<dbReference type="AlphaFoldDB" id="A0A3N5B090"/>
<sequence length="182" mass="21342">MFICFKKKTYFNDYYTYGDIMSELKELVKKFIEIDDDLNEKIEAALSESEELDDTFEEEHKEQIEQLGNIYHDIEHIVFSEEFIIVSNAKSEQKEIVALIISEEDEEVEEFVIPVFTDEEEANKAIELFKEQFEENEFVCDKKTGNEIVSEYAEDEEFIGLAINAPQWDFVIGGEDVHECCE</sequence>
<name>A0A3N5B090_9EURY</name>
<keyword evidence="2" id="KW-1185">Reference proteome</keyword>
<reference evidence="1 2" key="1">
    <citation type="submission" date="2018-11" db="EMBL/GenBank/DDBJ databases">
        <title>Genomic Encyclopedia of Type Strains, Phase IV (KMG-IV): sequencing the most valuable type-strain genomes for metagenomic binning, comparative biology and taxonomic classification.</title>
        <authorList>
            <person name="Goeker M."/>
        </authorList>
    </citation>
    <scope>NUCLEOTIDE SEQUENCE [LARGE SCALE GENOMIC DNA]</scope>
    <source>
        <strain evidence="1 2">DSM 11977</strain>
    </source>
</reference>
<evidence type="ECO:0000313" key="2">
    <source>
        <dbReference type="Proteomes" id="UP000271783"/>
    </source>
</evidence>
<evidence type="ECO:0000313" key="1">
    <source>
        <dbReference type="EMBL" id="RPF50966.1"/>
    </source>
</evidence>
<protein>
    <submittedName>
        <fullName evidence="1">Uncharacterized protein</fullName>
    </submittedName>
</protein>
<gene>
    <name evidence="1" type="ORF">EDC42_1627</name>
</gene>
<proteinExistence type="predicted"/>
<accession>A0A3N5B090</accession>
<comment type="caution">
    <text evidence="1">The sequence shown here is derived from an EMBL/GenBank/DDBJ whole genome shotgun (WGS) entry which is preliminary data.</text>
</comment>
<dbReference type="EMBL" id="RKRG01000003">
    <property type="protein sequence ID" value="RPF50966.1"/>
    <property type="molecule type" value="Genomic_DNA"/>
</dbReference>
<organism evidence="1 2">
    <name type="scientific">Methanobrevibacter gottschalkii DSM 11977</name>
    <dbReference type="NCBI Taxonomy" id="1122229"/>
    <lineage>
        <taxon>Archaea</taxon>
        <taxon>Methanobacteriati</taxon>
        <taxon>Methanobacteriota</taxon>
        <taxon>Methanomada group</taxon>
        <taxon>Methanobacteria</taxon>
        <taxon>Methanobacteriales</taxon>
        <taxon>Methanobacteriaceae</taxon>
        <taxon>Methanobrevibacter</taxon>
    </lineage>
</organism>